<dbReference type="GO" id="GO:0005222">
    <property type="term" value="F:intracellularly cAMP-activated cation channel activity"/>
    <property type="evidence" value="ECO:0007669"/>
    <property type="project" value="TreeGrafter"/>
</dbReference>
<dbReference type="GO" id="GO:0005886">
    <property type="term" value="C:plasma membrane"/>
    <property type="evidence" value="ECO:0007669"/>
    <property type="project" value="TreeGrafter"/>
</dbReference>
<feature type="transmembrane region" description="Helical" evidence="17">
    <location>
        <begin position="339"/>
        <end position="361"/>
    </location>
</feature>
<dbReference type="InterPro" id="IPR050866">
    <property type="entry name" value="CNG_cation_channel"/>
</dbReference>
<keyword evidence="4" id="KW-0716">Sensory transduction</keyword>
<evidence type="ECO:0000256" key="2">
    <source>
        <dbReference type="ARBA" id="ARBA00022448"/>
    </source>
</evidence>
<dbReference type="Gene3D" id="1.10.287.70">
    <property type="match status" value="1"/>
</dbReference>
<dbReference type="eggNOG" id="KOG0499">
    <property type="taxonomic scope" value="Eukaryota"/>
</dbReference>
<evidence type="ECO:0000256" key="12">
    <source>
        <dbReference type="ARBA" id="ARBA00023303"/>
    </source>
</evidence>
<evidence type="ECO:0000256" key="1">
    <source>
        <dbReference type="ARBA" id="ARBA00004141"/>
    </source>
</evidence>
<dbReference type="HOGENOM" id="CLU_321926_0_0_1"/>
<evidence type="ECO:0000256" key="11">
    <source>
        <dbReference type="ARBA" id="ARBA00023286"/>
    </source>
</evidence>
<dbReference type="InterPro" id="IPR005821">
    <property type="entry name" value="Ion_trans_dom"/>
</dbReference>
<dbReference type="PANTHER" id="PTHR45638">
    <property type="entry name" value="CYCLIC NUCLEOTIDE-GATED CATION CHANNEL SUBUNIT A"/>
    <property type="match status" value="1"/>
</dbReference>
<dbReference type="EMBL" id="CAEY01001062">
    <property type="status" value="NOT_ANNOTATED_CDS"/>
    <property type="molecule type" value="Genomic_DNA"/>
</dbReference>
<dbReference type="FunFam" id="2.60.120.10:FF:000020">
    <property type="entry name" value="Cyclic nucleotide-gated channel beta 3"/>
    <property type="match status" value="1"/>
</dbReference>
<dbReference type="Proteomes" id="UP000015104">
    <property type="component" value="Unassembled WGS sequence"/>
</dbReference>
<comment type="catalytic activity">
    <reaction evidence="14">
        <text>K(+)(in) = K(+)(out)</text>
        <dbReference type="Rhea" id="RHEA:29463"/>
        <dbReference type="ChEBI" id="CHEBI:29103"/>
    </reaction>
</comment>
<dbReference type="InterPro" id="IPR018488">
    <property type="entry name" value="cNMP-bd_CS"/>
</dbReference>
<organism evidence="19 20">
    <name type="scientific">Tetranychus urticae</name>
    <name type="common">Two-spotted spider mite</name>
    <dbReference type="NCBI Taxonomy" id="32264"/>
    <lineage>
        <taxon>Eukaryota</taxon>
        <taxon>Metazoa</taxon>
        <taxon>Ecdysozoa</taxon>
        <taxon>Arthropoda</taxon>
        <taxon>Chelicerata</taxon>
        <taxon>Arachnida</taxon>
        <taxon>Acari</taxon>
        <taxon>Acariformes</taxon>
        <taxon>Trombidiformes</taxon>
        <taxon>Prostigmata</taxon>
        <taxon>Eleutherengona</taxon>
        <taxon>Raphignathae</taxon>
        <taxon>Tetranychoidea</taxon>
        <taxon>Tetranychidae</taxon>
        <taxon>Tetranychus</taxon>
    </lineage>
</organism>
<feature type="region of interest" description="Disordered" evidence="16">
    <location>
        <begin position="87"/>
        <end position="147"/>
    </location>
</feature>
<evidence type="ECO:0000256" key="9">
    <source>
        <dbReference type="ARBA" id="ARBA00023065"/>
    </source>
</evidence>
<dbReference type="EnsemblMetazoa" id="tetur37g00310.1">
    <property type="protein sequence ID" value="tetur37g00310.1"/>
    <property type="gene ID" value="tetur37g00310"/>
</dbReference>
<feature type="transmembrane region" description="Helical" evidence="17">
    <location>
        <begin position="479"/>
        <end position="497"/>
    </location>
</feature>
<dbReference type="GO" id="GO:0030553">
    <property type="term" value="F:cGMP binding"/>
    <property type="evidence" value="ECO:0007669"/>
    <property type="project" value="UniProtKB-KW"/>
</dbReference>
<evidence type="ECO:0000256" key="16">
    <source>
        <dbReference type="SAM" id="MobiDB-lite"/>
    </source>
</evidence>
<dbReference type="InterPro" id="IPR018490">
    <property type="entry name" value="cNMP-bd_dom_sf"/>
</dbReference>
<dbReference type="InterPro" id="IPR000595">
    <property type="entry name" value="cNMP-bd_dom"/>
</dbReference>
<evidence type="ECO:0000256" key="5">
    <source>
        <dbReference type="ARBA" id="ARBA00022692"/>
    </source>
</evidence>
<feature type="transmembrane region" description="Helical" evidence="17">
    <location>
        <begin position="544"/>
        <end position="562"/>
    </location>
</feature>
<keyword evidence="12" id="KW-0407">Ion channel</keyword>
<dbReference type="GO" id="GO:0017071">
    <property type="term" value="C:intracellular cyclic nucleotide activated cation channel complex"/>
    <property type="evidence" value="ECO:0007669"/>
    <property type="project" value="TreeGrafter"/>
</dbReference>
<feature type="compositionally biased region" description="Polar residues" evidence="16">
    <location>
        <begin position="1"/>
        <end position="23"/>
    </location>
</feature>
<keyword evidence="6" id="KW-0547">Nucleotide-binding</keyword>
<dbReference type="InterPro" id="IPR014710">
    <property type="entry name" value="RmlC-like_jellyroll"/>
</dbReference>
<reference evidence="20" key="1">
    <citation type="submission" date="2011-08" db="EMBL/GenBank/DDBJ databases">
        <authorList>
            <person name="Rombauts S."/>
        </authorList>
    </citation>
    <scope>NUCLEOTIDE SEQUENCE</scope>
    <source>
        <strain evidence="20">London</strain>
    </source>
</reference>
<dbReference type="Gene3D" id="1.10.287.630">
    <property type="entry name" value="Helix hairpin bin"/>
    <property type="match status" value="1"/>
</dbReference>
<comment type="subcellular location">
    <subcellularLocation>
        <location evidence="1">Membrane</location>
        <topology evidence="1">Multi-pass membrane protein</topology>
    </subcellularLocation>
</comment>
<dbReference type="Gene3D" id="2.60.120.10">
    <property type="entry name" value="Jelly Rolls"/>
    <property type="match status" value="1"/>
</dbReference>
<evidence type="ECO:0000256" key="15">
    <source>
        <dbReference type="ARBA" id="ARBA00036239"/>
    </source>
</evidence>
<dbReference type="GO" id="GO:0005223">
    <property type="term" value="F:intracellularly cGMP-activated cation channel activity"/>
    <property type="evidence" value="ECO:0007669"/>
    <property type="project" value="TreeGrafter"/>
</dbReference>
<evidence type="ECO:0000256" key="13">
    <source>
        <dbReference type="ARBA" id="ARBA00023305"/>
    </source>
</evidence>
<feature type="region of interest" description="Disordered" evidence="16">
    <location>
        <begin position="1"/>
        <end position="55"/>
    </location>
</feature>
<dbReference type="KEGG" id="tut:107370057"/>
<dbReference type="GO" id="GO:0007601">
    <property type="term" value="P:visual perception"/>
    <property type="evidence" value="ECO:0007669"/>
    <property type="project" value="UniProtKB-KW"/>
</dbReference>
<feature type="region of interest" description="Disordered" evidence="16">
    <location>
        <begin position="284"/>
        <end position="310"/>
    </location>
</feature>
<keyword evidence="9" id="KW-0406">Ion transport</keyword>
<keyword evidence="2" id="KW-0813">Transport</keyword>
<comment type="catalytic activity">
    <reaction evidence="15">
        <text>Na(+)(in) = Na(+)(out)</text>
        <dbReference type="Rhea" id="RHEA:34963"/>
        <dbReference type="ChEBI" id="CHEBI:29101"/>
    </reaction>
</comment>
<evidence type="ECO:0000313" key="19">
    <source>
        <dbReference type="EnsemblMetazoa" id="tetur37g00310.1"/>
    </source>
</evidence>
<dbReference type="SUPFAM" id="SSF51206">
    <property type="entry name" value="cAMP-binding domain-like"/>
    <property type="match status" value="1"/>
</dbReference>
<dbReference type="OrthoDB" id="421226at2759"/>
<gene>
    <name evidence="19" type="primary">107370057</name>
</gene>
<feature type="compositionally biased region" description="Low complexity" evidence="16">
    <location>
        <begin position="30"/>
        <end position="39"/>
    </location>
</feature>
<evidence type="ECO:0000256" key="3">
    <source>
        <dbReference type="ARBA" id="ARBA00022535"/>
    </source>
</evidence>
<dbReference type="Pfam" id="PF00520">
    <property type="entry name" value="Ion_trans"/>
    <property type="match status" value="1"/>
</dbReference>
<feature type="region of interest" description="Disordered" evidence="16">
    <location>
        <begin position="828"/>
        <end position="900"/>
    </location>
</feature>
<accession>T1L402</accession>
<evidence type="ECO:0000256" key="4">
    <source>
        <dbReference type="ARBA" id="ARBA00022606"/>
    </source>
</evidence>
<feature type="compositionally biased region" description="Gly residues" evidence="16">
    <location>
        <begin position="40"/>
        <end position="49"/>
    </location>
</feature>
<evidence type="ECO:0000256" key="8">
    <source>
        <dbReference type="ARBA" id="ARBA00022992"/>
    </source>
</evidence>
<feature type="compositionally biased region" description="Basic and acidic residues" evidence="16">
    <location>
        <begin position="891"/>
        <end position="900"/>
    </location>
</feature>
<feature type="compositionally biased region" description="Basic residues" evidence="16">
    <location>
        <begin position="87"/>
        <end position="101"/>
    </location>
</feature>
<protein>
    <recommendedName>
        <fullName evidence="18">Cyclic nucleotide-binding domain-containing protein</fullName>
    </recommendedName>
</protein>
<reference evidence="19" key="2">
    <citation type="submission" date="2015-06" db="UniProtKB">
        <authorList>
            <consortium name="EnsemblMetazoa"/>
        </authorList>
    </citation>
    <scope>IDENTIFICATION</scope>
</reference>
<evidence type="ECO:0000256" key="17">
    <source>
        <dbReference type="SAM" id="Phobius"/>
    </source>
</evidence>
<dbReference type="OMA" id="QGCERTI"/>
<keyword evidence="10 17" id="KW-0472">Membrane</keyword>
<evidence type="ECO:0000313" key="20">
    <source>
        <dbReference type="Proteomes" id="UP000015104"/>
    </source>
</evidence>
<evidence type="ECO:0000256" key="7">
    <source>
        <dbReference type="ARBA" id="ARBA00022989"/>
    </source>
</evidence>
<dbReference type="PROSITE" id="PS50042">
    <property type="entry name" value="CNMP_BINDING_3"/>
    <property type="match status" value="1"/>
</dbReference>
<dbReference type="GO" id="GO:0044877">
    <property type="term" value="F:protein-containing complex binding"/>
    <property type="evidence" value="ECO:0007669"/>
    <property type="project" value="TreeGrafter"/>
</dbReference>
<dbReference type="SMART" id="SM00100">
    <property type="entry name" value="cNMP"/>
    <property type="match status" value="1"/>
</dbReference>
<evidence type="ECO:0000256" key="14">
    <source>
        <dbReference type="ARBA" id="ARBA00034430"/>
    </source>
</evidence>
<dbReference type="FunFam" id="1.10.287.630:FF:000001">
    <property type="entry name" value="Cyclic nucleotide-gated channel alpha 3"/>
    <property type="match status" value="1"/>
</dbReference>
<dbReference type="PROSITE" id="PS00889">
    <property type="entry name" value="CNMP_BINDING_2"/>
    <property type="match status" value="1"/>
</dbReference>
<dbReference type="PANTHER" id="PTHR45638:SF1">
    <property type="entry name" value="CYCLIC NUCLEOTIDE-GATED ION CHANNEL SUBUNIT B, ISOFORM A"/>
    <property type="match status" value="1"/>
</dbReference>
<keyword evidence="5 17" id="KW-0812">Transmembrane</keyword>
<feature type="compositionally biased region" description="Low complexity" evidence="16">
    <location>
        <begin position="856"/>
        <end position="867"/>
    </location>
</feature>
<dbReference type="PROSITE" id="PS00888">
    <property type="entry name" value="CNMP_BINDING_1"/>
    <property type="match status" value="1"/>
</dbReference>
<dbReference type="AlphaFoldDB" id="T1L402"/>
<dbReference type="CDD" id="cd00038">
    <property type="entry name" value="CAP_ED"/>
    <property type="match status" value="1"/>
</dbReference>
<keyword evidence="13" id="KW-0844">Vision</keyword>
<keyword evidence="11" id="KW-1071">Ligand-gated ion channel</keyword>
<keyword evidence="20" id="KW-1185">Reference proteome</keyword>
<feature type="domain" description="Cyclic nucleotide-binding" evidence="18">
    <location>
        <begin position="648"/>
        <end position="748"/>
    </location>
</feature>
<keyword evidence="3" id="KW-0140">cGMP</keyword>
<proteinExistence type="predicted"/>
<name>T1L402_TETUR</name>
<evidence type="ECO:0000256" key="6">
    <source>
        <dbReference type="ARBA" id="ARBA00022741"/>
    </source>
</evidence>
<keyword evidence="8" id="KW-0142">cGMP-binding</keyword>
<evidence type="ECO:0000256" key="10">
    <source>
        <dbReference type="ARBA" id="ARBA00023136"/>
    </source>
</evidence>
<dbReference type="Pfam" id="PF00027">
    <property type="entry name" value="cNMP_binding"/>
    <property type="match status" value="1"/>
</dbReference>
<dbReference type="SUPFAM" id="SSF81324">
    <property type="entry name" value="Voltage-gated potassium channels"/>
    <property type="match status" value="1"/>
</dbReference>
<dbReference type="FunFam" id="1.10.287.70:FF:000072">
    <property type="entry name" value="Cyclic nucleotide gated channel beta 3"/>
    <property type="match status" value="1"/>
</dbReference>
<dbReference type="STRING" id="32264.T1L402"/>
<evidence type="ECO:0000259" key="18">
    <source>
        <dbReference type="PROSITE" id="PS50042"/>
    </source>
</evidence>
<sequence length="900" mass="102849">MFKQVVLSTTRPKTPSFYSTSTPPRDDSSVNDSGSSDLTSGGGRGGSVSHGGENMRHNCASIKQYLGRSLSWDIVIEGETAESRYKEIRRRSKSAKTKKSLKGVNGDNYEDNICESNVDISGSRISEERSSQEASSSTGEDLKENQLSARGSLNIEDIVDNYSSNVKDESNIDFQSNINNVNSNSNSLTAKWSSRHYPSKHQRTKVSPITDDHVNKINIENVNNCVTPCEYESYFNTNGIYQRIHSLVSAFRQRAQTIKNRITRPLPLPPTPSESPIDIIITPRESPQPKGSFRFDSNDDFNPDDHHDTESLEPVKTFGQELYYRWSRQSLGVIDPQSYFYIAWLLIVVIVYLYNCWIIFLRSTFPYQTDTNLTTWLTLDYLADAVYLLDIVFFKNRLTFVERGQIIKDLTRCRRHYLSTLTFKLDIVSLAPFDLLYLLFGCKPIFRLPRLLKFETFCTFFDTIDAIAKWPYFFRVTRTLIYMMFLIHLNACAYYYVSYLEGFNANDWVYRNEGNAYIRCFYFAIRTATSISGKMPKPTNTTEYLFMTISWLLGIFVFAFLIGQIRDIVATATQNKASFRQLLDSIVRYMETLHLPCDLQTRVRLWVTHTWEQQKLFDESSVLYSIPTKIRTDLAMDIHYSMLRQVDLFQGCERTILRDIVVKLKHVLFLPGDYVCRKGEIGNEMYIVTKGTVQVLRDDATESVICSFGPGSVFGEVSVLGIPGCSRRTASVRSVGFSNLFKLTKADLWDTLRNYPEAQTILLNKAKQVMRERALRERLVSPDTSVDAEAIIKTTERTPTPKLFKMVMEVIPPESACHQILNRSRSMFDRSESPVSKPIGSSSGLKYLPSCKVNQSSRSSSSSPSLSATNTEMPINEDYDETIKNNQQDECETHKDEITQ</sequence>
<keyword evidence="7 17" id="KW-1133">Transmembrane helix</keyword>